<name>A0AAW0LT98_QUESU</name>
<feature type="domain" description="CCHC-type" evidence="3">
    <location>
        <begin position="208"/>
        <end position="223"/>
    </location>
</feature>
<dbReference type="GO" id="GO:0003676">
    <property type="term" value="F:nucleic acid binding"/>
    <property type="evidence" value="ECO:0007669"/>
    <property type="project" value="InterPro"/>
</dbReference>
<keyword evidence="5" id="KW-1185">Reference proteome</keyword>
<sequence>MEQELIDVLKNMQPTEEEELQISVSEDGRAQVIEECSQSLMGKLLSDRKQNLRALKNTLRTAWKIGQDLKIVEVGNDILQFKFANEYQLRWVETNGPWNFENNLLLLKRWERGMTAGNISFTHSPFWVQIWGLPFDMMTEKIGKEIGSNLRIFMTVNTRSWMSEQAKFMRIKVNLPLEKPLRRCGKVASPEGKSFCIQFRYERLPVFCFRCGVMGHDEKHCKKSGQPNQALQYGEWLRAQGGSKARWTKEEQRRSPFNQQADDMAMKEKVQIEAEDGGYSTSLGGAQPEEKIGNAKSGSLVSEMSVEGEQATQEVRQIHFQIQNIRPDGIEVRKKGENVHGEKGKGEIQNIGSAHNSILTVECESEVSEIAHMGCKEVKNMEFQEVTSPVKMDIGLSVEKKNNDEENKAQKKKGKL</sequence>
<evidence type="ECO:0000256" key="2">
    <source>
        <dbReference type="SAM" id="MobiDB-lite"/>
    </source>
</evidence>
<keyword evidence="1" id="KW-0479">Metal-binding</keyword>
<dbReference type="Pfam" id="PF14111">
    <property type="entry name" value="DUF4283"/>
    <property type="match status" value="1"/>
</dbReference>
<evidence type="ECO:0000256" key="1">
    <source>
        <dbReference type="PROSITE-ProRule" id="PRU00047"/>
    </source>
</evidence>
<dbReference type="Gramene" id="rna-CFP56_35919">
    <property type="protein sequence ID" value="cds-POE54071.1"/>
    <property type="gene ID" value="gene-CFP56_35919"/>
</dbReference>
<gene>
    <name evidence="4" type="ORF">CFP56_032546</name>
</gene>
<dbReference type="InterPro" id="IPR040256">
    <property type="entry name" value="At4g02000-like"/>
</dbReference>
<feature type="compositionally biased region" description="Basic and acidic residues" evidence="2">
    <location>
        <begin position="398"/>
        <end position="409"/>
    </location>
</feature>
<dbReference type="Proteomes" id="UP000237347">
    <property type="component" value="Unassembled WGS sequence"/>
</dbReference>
<accession>A0AAW0LT98</accession>
<keyword evidence="1" id="KW-0863">Zinc-finger</keyword>
<dbReference type="GO" id="GO:0008270">
    <property type="term" value="F:zinc ion binding"/>
    <property type="evidence" value="ECO:0007669"/>
    <property type="project" value="UniProtKB-KW"/>
</dbReference>
<dbReference type="PANTHER" id="PTHR31286:SF178">
    <property type="entry name" value="DUF4283 DOMAIN-CONTAINING PROTEIN"/>
    <property type="match status" value="1"/>
</dbReference>
<dbReference type="Pfam" id="PF14392">
    <property type="entry name" value="zf-CCHC_4"/>
    <property type="match status" value="1"/>
</dbReference>
<proteinExistence type="predicted"/>
<dbReference type="InterPro" id="IPR025836">
    <property type="entry name" value="Zn_knuckle_CX2CX4HX4C"/>
</dbReference>
<dbReference type="AlphaFoldDB" id="A0AAW0LT98"/>
<dbReference type="PROSITE" id="PS50158">
    <property type="entry name" value="ZF_CCHC"/>
    <property type="match status" value="1"/>
</dbReference>
<organism evidence="4 5">
    <name type="scientific">Quercus suber</name>
    <name type="common">Cork oak</name>
    <dbReference type="NCBI Taxonomy" id="58331"/>
    <lineage>
        <taxon>Eukaryota</taxon>
        <taxon>Viridiplantae</taxon>
        <taxon>Streptophyta</taxon>
        <taxon>Embryophyta</taxon>
        <taxon>Tracheophyta</taxon>
        <taxon>Spermatophyta</taxon>
        <taxon>Magnoliopsida</taxon>
        <taxon>eudicotyledons</taxon>
        <taxon>Gunneridae</taxon>
        <taxon>Pentapetalae</taxon>
        <taxon>rosids</taxon>
        <taxon>fabids</taxon>
        <taxon>Fagales</taxon>
        <taxon>Fagaceae</taxon>
        <taxon>Quercus</taxon>
    </lineage>
</organism>
<keyword evidence="1" id="KW-0862">Zinc</keyword>
<feature type="region of interest" description="Disordered" evidence="2">
    <location>
        <begin position="395"/>
        <end position="416"/>
    </location>
</feature>
<dbReference type="PANTHER" id="PTHR31286">
    <property type="entry name" value="GLYCINE-RICH CELL WALL STRUCTURAL PROTEIN 1.8-LIKE"/>
    <property type="match status" value="1"/>
</dbReference>
<dbReference type="EMBL" id="PKMF04000056">
    <property type="protein sequence ID" value="KAK7854371.1"/>
    <property type="molecule type" value="Genomic_DNA"/>
</dbReference>
<evidence type="ECO:0000313" key="4">
    <source>
        <dbReference type="EMBL" id="KAK7854371.1"/>
    </source>
</evidence>
<evidence type="ECO:0000259" key="3">
    <source>
        <dbReference type="PROSITE" id="PS50158"/>
    </source>
</evidence>
<dbReference type="InterPro" id="IPR025558">
    <property type="entry name" value="DUF4283"/>
</dbReference>
<reference evidence="4 5" key="1">
    <citation type="journal article" date="2018" name="Sci. Data">
        <title>The draft genome sequence of cork oak.</title>
        <authorList>
            <person name="Ramos A.M."/>
            <person name="Usie A."/>
            <person name="Barbosa P."/>
            <person name="Barros P.M."/>
            <person name="Capote T."/>
            <person name="Chaves I."/>
            <person name="Simoes F."/>
            <person name="Abreu I."/>
            <person name="Carrasquinho I."/>
            <person name="Faro C."/>
            <person name="Guimaraes J.B."/>
            <person name="Mendonca D."/>
            <person name="Nobrega F."/>
            <person name="Rodrigues L."/>
            <person name="Saibo N.J.M."/>
            <person name="Varela M.C."/>
            <person name="Egas C."/>
            <person name="Matos J."/>
            <person name="Miguel C.M."/>
            <person name="Oliveira M.M."/>
            <person name="Ricardo C.P."/>
            <person name="Goncalves S."/>
        </authorList>
    </citation>
    <scope>NUCLEOTIDE SEQUENCE [LARGE SCALE GENOMIC DNA]</scope>
    <source>
        <strain evidence="5">cv. HL8</strain>
    </source>
</reference>
<protein>
    <recommendedName>
        <fullName evidence="3">CCHC-type domain-containing protein</fullName>
    </recommendedName>
</protein>
<evidence type="ECO:0000313" key="5">
    <source>
        <dbReference type="Proteomes" id="UP000237347"/>
    </source>
</evidence>
<comment type="caution">
    <text evidence="4">The sequence shown here is derived from an EMBL/GenBank/DDBJ whole genome shotgun (WGS) entry which is preliminary data.</text>
</comment>
<dbReference type="InterPro" id="IPR001878">
    <property type="entry name" value="Znf_CCHC"/>
</dbReference>